<dbReference type="SUPFAM" id="SSF103473">
    <property type="entry name" value="MFS general substrate transporter"/>
    <property type="match status" value="1"/>
</dbReference>
<evidence type="ECO:0000256" key="4">
    <source>
        <dbReference type="ARBA" id="ARBA00022989"/>
    </source>
</evidence>
<feature type="transmembrane region" description="Helical" evidence="7">
    <location>
        <begin position="57"/>
        <end position="79"/>
    </location>
</feature>
<keyword evidence="10" id="KW-1185">Reference proteome</keyword>
<feature type="domain" description="Major facilitator superfamily (MFS) profile" evidence="8">
    <location>
        <begin position="57"/>
        <end position="506"/>
    </location>
</feature>
<dbReference type="InterPro" id="IPR011701">
    <property type="entry name" value="MFS"/>
</dbReference>
<feature type="transmembrane region" description="Helical" evidence="7">
    <location>
        <begin position="285"/>
        <end position="309"/>
    </location>
</feature>
<proteinExistence type="inferred from homology"/>
<dbReference type="Gene3D" id="1.20.1250.20">
    <property type="entry name" value="MFS general substrate transporter like domains"/>
    <property type="match status" value="2"/>
</dbReference>
<feature type="transmembrane region" description="Helical" evidence="7">
    <location>
        <begin position="442"/>
        <end position="465"/>
    </location>
</feature>
<dbReference type="FunFam" id="1.20.1250.20:FF:000064">
    <property type="entry name" value="MFS allantoate transporter"/>
    <property type="match status" value="1"/>
</dbReference>
<comment type="subcellular location">
    <subcellularLocation>
        <location evidence="1">Membrane</location>
        <topology evidence="1">Multi-pass membrane protein</topology>
    </subcellularLocation>
</comment>
<feature type="transmembrane region" description="Helical" evidence="7">
    <location>
        <begin position="99"/>
        <end position="116"/>
    </location>
</feature>
<organism evidence="9 10">
    <name type="scientific">Pleurostoma richardsiae</name>
    <dbReference type="NCBI Taxonomy" id="41990"/>
    <lineage>
        <taxon>Eukaryota</taxon>
        <taxon>Fungi</taxon>
        <taxon>Dikarya</taxon>
        <taxon>Ascomycota</taxon>
        <taxon>Pezizomycotina</taxon>
        <taxon>Sordariomycetes</taxon>
        <taxon>Sordariomycetidae</taxon>
        <taxon>Calosphaeriales</taxon>
        <taxon>Pleurostomataceae</taxon>
        <taxon>Pleurostoma</taxon>
    </lineage>
</organism>
<dbReference type="AlphaFoldDB" id="A0AA38R6V8"/>
<keyword evidence="5 7" id="KW-0472">Membrane</keyword>
<name>A0AA38R6V8_9PEZI</name>
<dbReference type="Pfam" id="PF07690">
    <property type="entry name" value="MFS_1"/>
    <property type="match status" value="1"/>
</dbReference>
<feature type="transmembrane region" description="Helical" evidence="7">
    <location>
        <begin position="216"/>
        <end position="236"/>
    </location>
</feature>
<sequence>MDLPNKTHEKDLSKADIMDGSINEAPAKAIQFLHEIEAEPMDPETADKLRRKIDMRLLPVLCLTYALQSIDKTTLGYAAVFGVQSDLNLTGNEYSWTGAIFYLGYLFWEFPTNVLLQKLPINYFMAATVIIWGIVLMCHAATQNFAGIAAARTFLGVFEASINPGTMLLFTMYYARREQPLRMGIWIGSAGLGYVISGITSFGIGHIHSSIASWRLLFLFWGAITTAWGVVLLFTLPGSPLTTKLLTERERAMVVDRIKSNGTGVENKKFKWSQFREAMIDLKTWLLFLFAVTSNSPNGGLTSFQGLIIKGMGFSTLQTTVIQMPSGAVQLVICPLACYFASRYPNSRLFIMLLCLIPFLVGIIGLWLVDEGKPYGRLVCLWICFAYTATWTLSMSVSTANTAGHTKKITTNAMLLIGYCLGNFVGPFSFKKGQAPVYPLGVGMMFFCVGVQVFSLAGIWVLLWYRNRSRMAYHAEAQTNEGMALAYEKGLLDETDWQNKYFQYVY</sequence>
<evidence type="ECO:0000313" key="9">
    <source>
        <dbReference type="EMBL" id="KAJ9137063.1"/>
    </source>
</evidence>
<dbReference type="EMBL" id="JANBVO010000036">
    <property type="protein sequence ID" value="KAJ9137063.1"/>
    <property type="molecule type" value="Genomic_DNA"/>
</dbReference>
<dbReference type="GO" id="GO:0022857">
    <property type="term" value="F:transmembrane transporter activity"/>
    <property type="evidence" value="ECO:0007669"/>
    <property type="project" value="InterPro"/>
</dbReference>
<feature type="transmembrane region" description="Helical" evidence="7">
    <location>
        <begin position="123"/>
        <end position="142"/>
    </location>
</feature>
<evidence type="ECO:0000256" key="2">
    <source>
        <dbReference type="ARBA" id="ARBA00022448"/>
    </source>
</evidence>
<feature type="transmembrane region" description="Helical" evidence="7">
    <location>
        <begin position="375"/>
        <end position="397"/>
    </location>
</feature>
<reference evidence="9" key="1">
    <citation type="submission" date="2022-07" db="EMBL/GenBank/DDBJ databases">
        <title>Fungi with potential for degradation of polypropylene.</title>
        <authorList>
            <person name="Gostincar C."/>
        </authorList>
    </citation>
    <scope>NUCLEOTIDE SEQUENCE</scope>
    <source>
        <strain evidence="9">EXF-13308</strain>
    </source>
</reference>
<feature type="transmembrane region" description="Helical" evidence="7">
    <location>
        <begin position="185"/>
        <end position="204"/>
    </location>
</feature>
<evidence type="ECO:0000259" key="8">
    <source>
        <dbReference type="PROSITE" id="PS50850"/>
    </source>
</evidence>
<accession>A0AA38R6V8</accession>
<evidence type="ECO:0000256" key="5">
    <source>
        <dbReference type="ARBA" id="ARBA00023136"/>
    </source>
</evidence>
<evidence type="ECO:0000256" key="1">
    <source>
        <dbReference type="ARBA" id="ARBA00004141"/>
    </source>
</evidence>
<feature type="transmembrane region" description="Helical" evidence="7">
    <location>
        <begin position="321"/>
        <end position="342"/>
    </location>
</feature>
<evidence type="ECO:0000256" key="7">
    <source>
        <dbReference type="SAM" id="Phobius"/>
    </source>
</evidence>
<comment type="caution">
    <text evidence="9">The sequence shown here is derived from an EMBL/GenBank/DDBJ whole genome shotgun (WGS) entry which is preliminary data.</text>
</comment>
<gene>
    <name evidence="9" type="ORF">NKR23_g9344</name>
</gene>
<dbReference type="InterPro" id="IPR020846">
    <property type="entry name" value="MFS_dom"/>
</dbReference>
<dbReference type="Proteomes" id="UP001174694">
    <property type="component" value="Unassembled WGS sequence"/>
</dbReference>
<dbReference type="InterPro" id="IPR036259">
    <property type="entry name" value="MFS_trans_sf"/>
</dbReference>
<keyword evidence="2" id="KW-0813">Transport</keyword>
<feature type="transmembrane region" description="Helical" evidence="7">
    <location>
        <begin position="154"/>
        <end position="173"/>
    </location>
</feature>
<protein>
    <submittedName>
        <fullName evidence="9">Major facilitator superfamily transporter</fullName>
    </submittedName>
</protein>
<evidence type="ECO:0000256" key="6">
    <source>
        <dbReference type="ARBA" id="ARBA00037968"/>
    </source>
</evidence>
<dbReference type="PROSITE" id="PS50850">
    <property type="entry name" value="MFS"/>
    <property type="match status" value="1"/>
</dbReference>
<dbReference type="PANTHER" id="PTHR43791">
    <property type="entry name" value="PERMEASE-RELATED"/>
    <property type="match status" value="1"/>
</dbReference>
<evidence type="ECO:0000256" key="3">
    <source>
        <dbReference type="ARBA" id="ARBA00022692"/>
    </source>
</evidence>
<keyword evidence="3 7" id="KW-0812">Transmembrane</keyword>
<keyword evidence="4 7" id="KW-1133">Transmembrane helix</keyword>
<dbReference type="PANTHER" id="PTHR43791:SF97">
    <property type="entry name" value="ALLANTOATE TRANSPORTER, PUTATIVE (AFU_ORTHOLOGUE AFUA_1G14700)-RELATED"/>
    <property type="match status" value="1"/>
</dbReference>
<dbReference type="GO" id="GO:0016020">
    <property type="term" value="C:membrane"/>
    <property type="evidence" value="ECO:0007669"/>
    <property type="project" value="UniProtKB-SubCell"/>
</dbReference>
<evidence type="ECO:0000313" key="10">
    <source>
        <dbReference type="Proteomes" id="UP001174694"/>
    </source>
</evidence>
<feature type="transmembrane region" description="Helical" evidence="7">
    <location>
        <begin position="349"/>
        <end position="369"/>
    </location>
</feature>
<feature type="transmembrane region" description="Helical" evidence="7">
    <location>
        <begin position="409"/>
        <end position="430"/>
    </location>
</feature>
<comment type="similarity">
    <text evidence="6">Belongs to the major facilitator superfamily. Allantoate permease family.</text>
</comment>